<evidence type="ECO:0000313" key="1">
    <source>
        <dbReference type="EMBL" id="SIM97301.1"/>
    </source>
</evidence>
<protein>
    <submittedName>
        <fullName evidence="1">Uncharacterized protein</fullName>
    </submittedName>
</protein>
<sequence length="83" mass="9616">MNVWIVSAHRSWGDRIEYHGHRGDTHRWMGWTRPIPKVGEVIETELKSGRAARFRIVEVERGYGTDDMWWATTSDAPIYGATT</sequence>
<accession>A0AB74FHL9</accession>
<proteinExistence type="predicted"/>
<organism evidence="1 2">
    <name type="scientific">Mycobacteroides abscessus subsp. abscessus</name>
    <dbReference type="NCBI Taxonomy" id="1185650"/>
    <lineage>
        <taxon>Bacteria</taxon>
        <taxon>Bacillati</taxon>
        <taxon>Actinomycetota</taxon>
        <taxon>Actinomycetes</taxon>
        <taxon>Mycobacteriales</taxon>
        <taxon>Mycobacteriaceae</taxon>
        <taxon>Mycobacteroides</taxon>
        <taxon>Mycobacteroides abscessus</taxon>
    </lineage>
</organism>
<dbReference type="AlphaFoldDB" id="A0AB74FHL9"/>
<comment type="caution">
    <text evidence="1">The sequence shown here is derived from an EMBL/GenBank/DDBJ whole genome shotgun (WGS) entry which is preliminary data.</text>
</comment>
<evidence type="ECO:0000313" key="2">
    <source>
        <dbReference type="Proteomes" id="UP000184831"/>
    </source>
</evidence>
<dbReference type="Proteomes" id="UP000184831">
    <property type="component" value="Unassembled WGS sequence"/>
</dbReference>
<dbReference type="EMBL" id="FSQE01000004">
    <property type="protein sequence ID" value="SIM97301.1"/>
    <property type="molecule type" value="Genomic_DNA"/>
</dbReference>
<gene>
    <name evidence="1" type="ORF">SAMEA2152244_02838</name>
</gene>
<reference evidence="1 2" key="1">
    <citation type="submission" date="2016-11" db="EMBL/GenBank/DDBJ databases">
        <authorList>
            <consortium name="Pathogen Informatics"/>
        </authorList>
    </citation>
    <scope>NUCLEOTIDE SEQUENCE [LARGE SCALE GENOMIC DNA]</scope>
    <source>
        <strain evidence="1 2">696</strain>
    </source>
</reference>
<name>A0AB74FHL9_9MYCO</name>